<proteinExistence type="predicted"/>
<organism evidence="1 2">
    <name type="scientific">Enterococcus phage EF1</name>
    <dbReference type="NCBI Taxonomy" id="2025813"/>
    <lineage>
        <taxon>Viruses</taxon>
        <taxon>Duplodnaviria</taxon>
        <taxon>Heunggongvirae</taxon>
        <taxon>Uroviricota</taxon>
        <taxon>Caudoviricetes</taxon>
    </lineage>
</organism>
<name>A0A249XXW0_9CAUD</name>
<accession>A0A249XXW0</accession>
<reference evidence="1 2" key="1">
    <citation type="submission" date="2017-04" db="EMBL/GenBank/DDBJ databases">
        <title>Complete Genome Sequence of Lytic Bacteriophage EF1 Infecting Enterococcus faecalis Isolates.</title>
        <authorList>
            <person name="Kim D."/>
            <person name="Kim Y.J."/>
            <person name="Han B.K."/>
            <person name="Kim H."/>
        </authorList>
    </citation>
    <scope>NUCLEOTIDE SEQUENCE [LARGE SCALE GENOMIC DNA]</scope>
</reference>
<keyword evidence="2" id="KW-1185">Reference proteome</keyword>
<sequence>MATISSGQITIIDLYDAPALNAWISASQTTTQTYNNTTNSYTPNFGSSAQVLTLNLTKAGGTGSLIGSAVSGVKWKKTVGSTTTEITSTTNTDSEYKSGTSNSVLTTKVNVPTTDNAVRWTVEGVYTDPDTSLPITFQATIDITLVQLAKAAVVAVLSTPNGNYFRNNTPSSLKLTADVYKDGNLSNGSRKYKWFAADSSVVTSQDSDAGVGWRKITATTGTSGAVANSGFDTAVTVQGVLTVYPDAVTNGQTFLCVVTDNVGGTSGTKMKQYVTLMDMDDPIMVVIESSGGNILKNGVGSTTLKARLYQNGEEIDSGGTGYTYKWSKWQNNVMVPNFGGTSNAYKTGKSLSVGSADVNNSTTFKVEVESK</sequence>
<protein>
    <submittedName>
        <fullName evidence="1">Uncharacterized protein</fullName>
    </submittedName>
</protein>
<evidence type="ECO:0000313" key="1">
    <source>
        <dbReference type="EMBL" id="ASZ76808.1"/>
    </source>
</evidence>
<dbReference type="Proteomes" id="UP000260005">
    <property type="component" value="Segment"/>
</dbReference>
<dbReference type="EMBL" id="MF001358">
    <property type="protein sequence ID" value="ASZ76808.1"/>
    <property type="molecule type" value="Genomic_DNA"/>
</dbReference>
<evidence type="ECO:0000313" key="2">
    <source>
        <dbReference type="Proteomes" id="UP000260005"/>
    </source>
</evidence>